<dbReference type="Pfam" id="PF13041">
    <property type="entry name" value="PPR_2"/>
    <property type="match status" value="2"/>
</dbReference>
<evidence type="ECO:0000256" key="2">
    <source>
        <dbReference type="PROSITE-ProRule" id="PRU00708"/>
    </source>
</evidence>
<dbReference type="Pfam" id="PF01535">
    <property type="entry name" value="PPR"/>
    <property type="match status" value="2"/>
</dbReference>
<dbReference type="GO" id="GO:0009451">
    <property type="term" value="P:RNA modification"/>
    <property type="evidence" value="ECO:0007669"/>
    <property type="project" value="InterPro"/>
</dbReference>
<dbReference type="InterPro" id="IPR046848">
    <property type="entry name" value="E_motif"/>
</dbReference>
<dbReference type="EMBL" id="CP097510">
    <property type="protein sequence ID" value="URE25194.1"/>
    <property type="molecule type" value="Genomic_DNA"/>
</dbReference>
<dbReference type="Proteomes" id="UP001055439">
    <property type="component" value="Chromosome 8"/>
</dbReference>
<organism evidence="3 4">
    <name type="scientific">Musa troglodytarum</name>
    <name type="common">fe'i banana</name>
    <dbReference type="NCBI Taxonomy" id="320322"/>
    <lineage>
        <taxon>Eukaryota</taxon>
        <taxon>Viridiplantae</taxon>
        <taxon>Streptophyta</taxon>
        <taxon>Embryophyta</taxon>
        <taxon>Tracheophyta</taxon>
        <taxon>Spermatophyta</taxon>
        <taxon>Magnoliopsida</taxon>
        <taxon>Liliopsida</taxon>
        <taxon>Zingiberales</taxon>
        <taxon>Musaceae</taxon>
        <taxon>Musa</taxon>
    </lineage>
</organism>
<sequence>MSKTDASRWIALINHSSRQGLHRHTLHLFHQMRGQGVAPHRCILPSVIRACARLADPDAGRASHAVALRSSLDRDAFVRSALIDMYCKCRRVPDARHVFDATLDKDLVVWNSVVSGYAHQGAADAAMVLSIKMRSLGVQPDLVTWNALIFGFAHKGDNDSAMDLLRSMQSDGVDPDTFSWTSIVSGLVVNFNHGKAFEIFRHMVKTAGIRPSSVTISSLLPACANLVDLRRGKEIHGYALVVGVARDLYVGSALIDMYAKCGLVAEASKIFHGMKERNTVSWNSMIFGYANQGHCHEAIQLFDQMEDERAKPDHLTFTAVLSACSHGGMVELGKRLFRLMEEAHGIEPRLEHYACMVDMLGRAGELVGACRLIAEMPMEPDAFVWGALLATSRKHGNVELAELAASHLFELEPESAGSCVLLSSALADAGRTGDAGKVKKLIKRRKMRTLMGCRNLAECTRTEEKHLLVLRNKGTRLDPLRLESILWSHKQERSNFIR</sequence>
<protein>
    <submittedName>
        <fullName evidence="3">Pentatricopeptide</fullName>
    </submittedName>
</protein>
<dbReference type="PANTHER" id="PTHR47926">
    <property type="entry name" value="PENTATRICOPEPTIDE REPEAT-CONTAINING PROTEIN"/>
    <property type="match status" value="1"/>
</dbReference>
<dbReference type="InterPro" id="IPR011990">
    <property type="entry name" value="TPR-like_helical_dom_sf"/>
</dbReference>
<keyword evidence="4" id="KW-1185">Reference proteome</keyword>
<dbReference type="OrthoDB" id="185373at2759"/>
<dbReference type="PROSITE" id="PS51375">
    <property type="entry name" value="PPR"/>
    <property type="match status" value="6"/>
</dbReference>
<dbReference type="FunFam" id="1.25.40.10:FF:000090">
    <property type="entry name" value="Pentatricopeptide repeat-containing protein, chloroplastic"/>
    <property type="match status" value="1"/>
</dbReference>
<feature type="repeat" description="PPR" evidence="2">
    <location>
        <begin position="141"/>
        <end position="175"/>
    </location>
</feature>
<evidence type="ECO:0000313" key="3">
    <source>
        <dbReference type="EMBL" id="URE25194.1"/>
    </source>
</evidence>
<dbReference type="Gene3D" id="1.25.40.10">
    <property type="entry name" value="Tetratricopeptide repeat domain"/>
    <property type="match status" value="3"/>
</dbReference>
<dbReference type="FunFam" id="1.25.40.10:FF:000344">
    <property type="entry name" value="Pentatricopeptide repeat-containing protein"/>
    <property type="match status" value="1"/>
</dbReference>
<dbReference type="GO" id="GO:0003723">
    <property type="term" value="F:RNA binding"/>
    <property type="evidence" value="ECO:0007669"/>
    <property type="project" value="InterPro"/>
</dbReference>
<name>A0A9E7H7W6_9LILI</name>
<dbReference type="NCBIfam" id="TIGR00756">
    <property type="entry name" value="PPR"/>
    <property type="match status" value="5"/>
</dbReference>
<evidence type="ECO:0000256" key="1">
    <source>
        <dbReference type="ARBA" id="ARBA00022737"/>
    </source>
</evidence>
<dbReference type="AlphaFoldDB" id="A0A9E7H7W6"/>
<feature type="repeat" description="PPR" evidence="2">
    <location>
        <begin position="5"/>
        <end position="39"/>
    </location>
</feature>
<gene>
    <name evidence="3" type="ORF">MUK42_16857</name>
</gene>
<accession>A0A9E7H7W6</accession>
<dbReference type="InterPro" id="IPR046960">
    <property type="entry name" value="PPR_At4g14850-like_plant"/>
</dbReference>
<feature type="repeat" description="PPR" evidence="2">
    <location>
        <begin position="106"/>
        <end position="140"/>
    </location>
</feature>
<evidence type="ECO:0000313" key="4">
    <source>
        <dbReference type="Proteomes" id="UP001055439"/>
    </source>
</evidence>
<feature type="repeat" description="PPR" evidence="2">
    <location>
        <begin position="247"/>
        <end position="277"/>
    </location>
</feature>
<feature type="repeat" description="PPR" evidence="2">
    <location>
        <begin position="278"/>
        <end position="312"/>
    </location>
</feature>
<proteinExistence type="predicted"/>
<feature type="repeat" description="PPR" evidence="2">
    <location>
        <begin position="176"/>
        <end position="211"/>
    </location>
</feature>
<dbReference type="PANTHER" id="PTHR47926:SF487">
    <property type="entry name" value="REPEAT (TPR)-LIKE SUPERFAMILY PROTEIN, PUTATIVE-RELATED"/>
    <property type="match status" value="1"/>
</dbReference>
<reference evidence="3" key="1">
    <citation type="submission" date="2022-05" db="EMBL/GenBank/DDBJ databases">
        <title>The Musa troglodytarum L. genome provides insights into the mechanism of non-climacteric behaviour and enrichment of carotenoids.</title>
        <authorList>
            <person name="Wang J."/>
        </authorList>
    </citation>
    <scope>NUCLEOTIDE SEQUENCE</scope>
    <source>
        <tissue evidence="3">Leaf</tissue>
    </source>
</reference>
<keyword evidence="1" id="KW-0677">Repeat</keyword>
<dbReference type="Pfam" id="PF20431">
    <property type="entry name" value="E_motif"/>
    <property type="match status" value="1"/>
</dbReference>
<dbReference type="InterPro" id="IPR002885">
    <property type="entry name" value="PPR_rpt"/>
</dbReference>